<evidence type="ECO:0000256" key="2">
    <source>
        <dbReference type="ARBA" id="ARBA00012883"/>
    </source>
</evidence>
<dbReference type="AlphaFoldDB" id="A0A1S4G0K9"/>
<dbReference type="Proteomes" id="UP000008820">
    <property type="component" value="Chromosome 3"/>
</dbReference>
<comment type="catalytic activity">
    <reaction evidence="14">
        <text>L-pipecolate + NADP(+) = Delta(1)-piperideine-2-carboxylate + NADPH + H(+)</text>
        <dbReference type="Rhea" id="RHEA:12524"/>
        <dbReference type="ChEBI" id="CHEBI:15378"/>
        <dbReference type="ChEBI" id="CHEBI:57783"/>
        <dbReference type="ChEBI" id="CHEBI:58349"/>
        <dbReference type="ChEBI" id="CHEBI:61185"/>
        <dbReference type="ChEBI" id="CHEBI:77631"/>
        <dbReference type="EC" id="1.5.1.1"/>
    </reaction>
    <physiologicalReaction direction="right-to-left" evidence="14">
        <dbReference type="Rhea" id="RHEA:12526"/>
    </physiologicalReaction>
</comment>
<dbReference type="VEuPathDB" id="VectorBase:AAEL014014"/>
<comment type="catalytic activity">
    <reaction evidence="5">
        <text>L-pipecolate + NAD(+) = Delta(1)-piperideine-2-carboxylate + NADH + H(+)</text>
        <dbReference type="Rhea" id="RHEA:30807"/>
        <dbReference type="ChEBI" id="CHEBI:15378"/>
        <dbReference type="ChEBI" id="CHEBI:57540"/>
        <dbReference type="ChEBI" id="CHEBI:57945"/>
        <dbReference type="ChEBI" id="CHEBI:61185"/>
        <dbReference type="ChEBI" id="CHEBI:77631"/>
        <dbReference type="EC" id="1.5.1.1"/>
    </reaction>
    <physiologicalReaction direction="right-to-left" evidence="5">
        <dbReference type="Rhea" id="RHEA:30809"/>
    </physiologicalReaction>
</comment>
<evidence type="ECO:0000256" key="16">
    <source>
        <dbReference type="ARBA" id="ARBA00093598"/>
    </source>
</evidence>
<dbReference type="Pfam" id="PF02423">
    <property type="entry name" value="OCD_Mu_crystall"/>
    <property type="match status" value="1"/>
</dbReference>
<comment type="catalytic activity">
    <reaction evidence="8">
        <text>(3R)-1,4-thiomorpholine-3-carboxylate + NAD(+) = 3,4-dehydrothiomorpholine-3-carboxylate + NADH + 2 H(+)</text>
        <dbReference type="Rhea" id="RHEA:12504"/>
        <dbReference type="ChEBI" id="CHEBI:15378"/>
        <dbReference type="ChEBI" id="CHEBI:57540"/>
        <dbReference type="ChEBI" id="CHEBI:57945"/>
        <dbReference type="ChEBI" id="CHEBI:58517"/>
        <dbReference type="ChEBI" id="CHEBI:176873"/>
        <dbReference type="EC" id="1.5.1.25"/>
    </reaction>
    <physiologicalReaction direction="right-to-left" evidence="8">
        <dbReference type="Rhea" id="RHEA:12506"/>
    </physiologicalReaction>
</comment>
<evidence type="ECO:0000256" key="10">
    <source>
        <dbReference type="ARBA" id="ARBA00093248"/>
    </source>
</evidence>
<proteinExistence type="inferred from homology"/>
<reference evidence="18" key="2">
    <citation type="submission" date="2020-05" db="UniProtKB">
        <authorList>
            <consortium name="EnsemblMetazoa"/>
        </authorList>
    </citation>
    <scope>IDENTIFICATION</scope>
    <source>
        <strain evidence="18">LVP_AGWG</strain>
    </source>
</reference>
<evidence type="ECO:0000256" key="5">
    <source>
        <dbReference type="ARBA" id="ARBA00093190"/>
    </source>
</evidence>
<comment type="catalytic activity">
    <reaction evidence="12">
        <text>(3R)-1,4-thiomorpholine-3-carboxylate + NADP(+) = 3,4-dehydrothiomorpholine-3-carboxylate + NADPH + 2 H(+)</text>
        <dbReference type="Rhea" id="RHEA:12500"/>
        <dbReference type="ChEBI" id="CHEBI:15378"/>
        <dbReference type="ChEBI" id="CHEBI:57783"/>
        <dbReference type="ChEBI" id="CHEBI:58349"/>
        <dbReference type="ChEBI" id="CHEBI:58517"/>
        <dbReference type="ChEBI" id="CHEBI:176873"/>
        <dbReference type="EC" id="1.5.1.25"/>
    </reaction>
    <physiologicalReaction direction="right-to-left" evidence="12">
        <dbReference type="Rhea" id="RHEA:12502"/>
    </physiologicalReaction>
</comment>
<gene>
    <name evidence="18" type="primary">5579138</name>
</gene>
<reference evidence="18 19" key="1">
    <citation type="submission" date="2017-06" db="EMBL/GenBank/DDBJ databases">
        <title>Aedes aegypti genome working group (AGWG) sequencing and assembly.</title>
        <authorList>
            <consortium name="Aedes aegypti Genome Working Group (AGWG)"/>
            <person name="Matthews B.J."/>
        </authorList>
    </citation>
    <scope>NUCLEOTIDE SEQUENCE [LARGE SCALE GENOMIC DNA]</scope>
    <source>
        <strain evidence="18 19">LVP_AGWG</strain>
    </source>
</reference>
<dbReference type="EnsemblMetazoa" id="AAEL014014-RB">
    <property type="protein sequence ID" value="AAEL014014-PB"/>
    <property type="gene ID" value="AAEL014014"/>
</dbReference>
<accession>A0A1S4G0K9</accession>
<dbReference type="PIRSF" id="PIRSF001439">
    <property type="entry name" value="CryM"/>
    <property type="match status" value="1"/>
</dbReference>
<evidence type="ECO:0000313" key="18">
    <source>
        <dbReference type="EnsemblMetazoa" id="AAEL014014-PB"/>
    </source>
</evidence>
<comment type="similarity">
    <text evidence="1">Belongs to the ornithine cyclodeaminase/mu-crystallin family.</text>
</comment>
<dbReference type="EC" id="1.5.1.25" evidence="2"/>
<dbReference type="EC" id="1.5.1.1" evidence="16"/>
<dbReference type="Gene3D" id="3.30.1780.10">
    <property type="entry name" value="ornithine cyclodeaminase, domain 1"/>
    <property type="match status" value="1"/>
</dbReference>
<dbReference type="InterPro" id="IPR036291">
    <property type="entry name" value="NAD(P)-bd_dom_sf"/>
</dbReference>
<dbReference type="GO" id="GO:0047127">
    <property type="term" value="F:thiomorpholine-carboxylate dehydrogenase activity"/>
    <property type="evidence" value="ECO:0007669"/>
    <property type="project" value="UniProtKB-EC"/>
</dbReference>
<name>A0A1S4G0K9_AEDAE</name>
<evidence type="ECO:0000256" key="3">
    <source>
        <dbReference type="ARBA" id="ARBA00015173"/>
    </source>
</evidence>
<evidence type="ECO:0000256" key="15">
    <source>
        <dbReference type="ARBA" id="ARBA00093567"/>
    </source>
</evidence>
<dbReference type="PANTHER" id="PTHR13812:SF19">
    <property type="entry name" value="KETIMINE REDUCTASE MU-CRYSTALLIN"/>
    <property type="match status" value="1"/>
</dbReference>
<evidence type="ECO:0000256" key="9">
    <source>
        <dbReference type="ARBA" id="ARBA00093227"/>
    </source>
</evidence>
<evidence type="ECO:0000256" key="8">
    <source>
        <dbReference type="ARBA" id="ARBA00093226"/>
    </source>
</evidence>
<evidence type="ECO:0000256" key="1">
    <source>
        <dbReference type="ARBA" id="ARBA00008903"/>
    </source>
</evidence>
<comment type="catalytic activity">
    <reaction evidence="11">
        <text>(S)-cystathionine ketimine + NADH + 2 H(+) = (3R,5S)-2,3,5,6,7-pentahydro-1,4-thiazepine-3,5-dicarboxylate + NAD(+)</text>
        <dbReference type="Rhea" id="RHEA:68032"/>
        <dbReference type="ChEBI" id="CHEBI:15378"/>
        <dbReference type="ChEBI" id="CHEBI:57540"/>
        <dbReference type="ChEBI" id="CHEBI:57945"/>
        <dbReference type="ChEBI" id="CHEBI:176808"/>
        <dbReference type="ChEBI" id="CHEBI:176810"/>
    </reaction>
    <physiologicalReaction direction="left-to-right" evidence="11">
        <dbReference type="Rhea" id="RHEA:68033"/>
    </physiologicalReaction>
</comment>
<comment type="catalytic activity">
    <reaction evidence="13">
        <text>L-proline + NAD(+) = 1-pyrroline-2-carboxylate + NADH + H(+)</text>
        <dbReference type="Rhea" id="RHEA:20321"/>
        <dbReference type="ChEBI" id="CHEBI:15378"/>
        <dbReference type="ChEBI" id="CHEBI:39785"/>
        <dbReference type="ChEBI" id="CHEBI:57540"/>
        <dbReference type="ChEBI" id="CHEBI:57945"/>
        <dbReference type="ChEBI" id="CHEBI:60039"/>
        <dbReference type="EC" id="1.5.1.1"/>
    </reaction>
    <physiologicalReaction direction="right-to-left" evidence="13">
        <dbReference type="Rhea" id="RHEA:20323"/>
    </physiologicalReaction>
</comment>
<comment type="catalytic activity">
    <reaction evidence="6">
        <text>Delta(2)-thiazoline-2-carboxylate + NADPH + 2 H(+) = L-thiazolidine-2-carboxylate + NADP(+)</text>
        <dbReference type="Rhea" id="RHEA:68072"/>
        <dbReference type="ChEBI" id="CHEBI:15378"/>
        <dbReference type="ChEBI" id="CHEBI:57783"/>
        <dbReference type="ChEBI" id="CHEBI:58349"/>
        <dbReference type="ChEBI" id="CHEBI:176895"/>
        <dbReference type="ChEBI" id="CHEBI:176896"/>
    </reaction>
    <physiologicalReaction direction="left-to-right" evidence="6">
        <dbReference type="Rhea" id="RHEA:68073"/>
    </physiologicalReaction>
</comment>
<dbReference type="GO" id="GO:0050241">
    <property type="term" value="F:pyrroline-2-carboxylate reductase activity"/>
    <property type="evidence" value="ECO:0007669"/>
    <property type="project" value="UniProtKB-EC"/>
</dbReference>
<organism evidence="18 19">
    <name type="scientific">Aedes aegypti</name>
    <name type="common">Yellowfever mosquito</name>
    <name type="synonym">Culex aegypti</name>
    <dbReference type="NCBI Taxonomy" id="7159"/>
    <lineage>
        <taxon>Eukaryota</taxon>
        <taxon>Metazoa</taxon>
        <taxon>Ecdysozoa</taxon>
        <taxon>Arthropoda</taxon>
        <taxon>Hexapoda</taxon>
        <taxon>Insecta</taxon>
        <taxon>Pterygota</taxon>
        <taxon>Neoptera</taxon>
        <taxon>Endopterygota</taxon>
        <taxon>Diptera</taxon>
        <taxon>Nematocera</taxon>
        <taxon>Culicoidea</taxon>
        <taxon>Culicidae</taxon>
        <taxon>Culicinae</taxon>
        <taxon>Aedini</taxon>
        <taxon>Aedes</taxon>
        <taxon>Stegomyia</taxon>
    </lineage>
</organism>
<evidence type="ECO:0000256" key="14">
    <source>
        <dbReference type="ARBA" id="ARBA00093273"/>
    </source>
</evidence>
<dbReference type="FunCoup" id="A0A1S4G0K9">
    <property type="interactions" value="9"/>
</dbReference>
<evidence type="ECO:0000256" key="13">
    <source>
        <dbReference type="ARBA" id="ARBA00093264"/>
    </source>
</evidence>
<evidence type="ECO:0000256" key="12">
    <source>
        <dbReference type="ARBA" id="ARBA00093263"/>
    </source>
</evidence>
<comment type="catalytic activity">
    <reaction evidence="10">
        <text>(R)-lanthionine ketimine + NADPH + 2 H(+) = (3R,5R)-1,4-thiomorpholine-3,5-dicarboxylate + NADP(+)</text>
        <dbReference type="Rhea" id="RHEA:68040"/>
        <dbReference type="ChEBI" id="CHEBI:15378"/>
        <dbReference type="ChEBI" id="CHEBI:57783"/>
        <dbReference type="ChEBI" id="CHEBI:58349"/>
        <dbReference type="ChEBI" id="CHEBI:176891"/>
        <dbReference type="ChEBI" id="CHEBI:176892"/>
    </reaction>
    <physiologicalReaction direction="left-to-right" evidence="10">
        <dbReference type="Rhea" id="RHEA:68041"/>
    </physiologicalReaction>
</comment>
<comment type="subunit">
    <text evidence="15">Homodimer. Binds the thyroid hormone triiodothyronine (T3); T3 binding inhibits enzymatic activity.</text>
</comment>
<evidence type="ECO:0000256" key="7">
    <source>
        <dbReference type="ARBA" id="ARBA00093203"/>
    </source>
</evidence>
<dbReference type="GO" id="GO:0005737">
    <property type="term" value="C:cytoplasm"/>
    <property type="evidence" value="ECO:0007669"/>
    <property type="project" value="TreeGrafter"/>
</dbReference>
<dbReference type="OrthoDB" id="41492at2759"/>
<evidence type="ECO:0000256" key="6">
    <source>
        <dbReference type="ARBA" id="ARBA00093197"/>
    </source>
</evidence>
<dbReference type="PANTHER" id="PTHR13812">
    <property type="entry name" value="KETIMINE REDUCTASE MU-CRYSTALLIN"/>
    <property type="match status" value="1"/>
</dbReference>
<dbReference type="GO" id="GO:0042562">
    <property type="term" value="F:hormone binding"/>
    <property type="evidence" value="ECO:0007669"/>
    <property type="project" value="TreeGrafter"/>
</dbReference>
<sequence>MTTEQPVFISENELKQFTDWKEILHALEQAFLAVSNTDKSGSHPYSSQPARTFVHTEGGVLLCMPGFVGNHIVFKSDKTSTPSSTLACKLITSFGDNPKRDPPLPDINGNIFLFDNITGKLQATLEANYITGLRTAAASIVATEQLFFSRVVDKSNLVLGIIGTGTQGELHAIGFLNTQKFAKIKLWNRTRSRSERLMAKLSDLVPSTLNAEVVISIHGSVEECCKDCDVIVTATSTSTPLIFRSFLKPDVHINAIGAGRSHHAELAQDIYDQCSVFIDYKTGAKVELANLKSNIVGEIGEILLGTKSVPANGISVFQSIGMATEDVTVGRLFYEKYKQARSD</sequence>
<protein>
    <recommendedName>
        <fullName evidence="3">Ketimine reductase mu-crystallin</fullName>
        <ecNumber evidence="16">1.5.1.1</ecNumber>
        <ecNumber evidence="2">1.5.1.25</ecNumber>
    </recommendedName>
    <alternativeName>
        <fullName evidence="17">1-piperideine-2-carboxylate/1-pyrroline-2-carboxylate reductase</fullName>
    </alternativeName>
    <alternativeName>
        <fullName evidence="4">NADP-regulated thyroid-hormone-binding protein</fullName>
    </alternativeName>
</protein>
<comment type="catalytic activity">
    <reaction evidence="9">
        <text>(S)-cystathionine ketimine + NADPH + 2 H(+) = (3R,5S)-2,3,5,6,7-pentahydro-1,4-thiazepine-3,5-dicarboxylate + NADP(+)</text>
        <dbReference type="Rhea" id="RHEA:68036"/>
        <dbReference type="ChEBI" id="CHEBI:15378"/>
        <dbReference type="ChEBI" id="CHEBI:57783"/>
        <dbReference type="ChEBI" id="CHEBI:58349"/>
        <dbReference type="ChEBI" id="CHEBI:176808"/>
        <dbReference type="ChEBI" id="CHEBI:176810"/>
    </reaction>
    <physiologicalReaction direction="left-to-right" evidence="9">
        <dbReference type="Rhea" id="RHEA:68037"/>
    </physiologicalReaction>
</comment>
<dbReference type="InterPro" id="IPR023401">
    <property type="entry name" value="ODC_N"/>
</dbReference>
<dbReference type="InterPro" id="IPR003462">
    <property type="entry name" value="ODC_Mu_crystall"/>
</dbReference>
<keyword evidence="19" id="KW-1185">Reference proteome</keyword>
<dbReference type="SUPFAM" id="SSF51735">
    <property type="entry name" value="NAD(P)-binding Rossmann-fold domains"/>
    <property type="match status" value="1"/>
</dbReference>
<comment type="catalytic activity">
    <reaction evidence="7">
        <text>L-proline + NADP(+) = 1-pyrroline-2-carboxylate + NADPH + H(+)</text>
        <dbReference type="Rhea" id="RHEA:20317"/>
        <dbReference type="ChEBI" id="CHEBI:15378"/>
        <dbReference type="ChEBI" id="CHEBI:39785"/>
        <dbReference type="ChEBI" id="CHEBI:57783"/>
        <dbReference type="ChEBI" id="CHEBI:58349"/>
        <dbReference type="ChEBI" id="CHEBI:60039"/>
        <dbReference type="EC" id="1.5.1.1"/>
    </reaction>
    <physiologicalReaction direction="right-to-left" evidence="7">
        <dbReference type="Rhea" id="RHEA:20319"/>
    </physiologicalReaction>
</comment>
<evidence type="ECO:0000256" key="11">
    <source>
        <dbReference type="ARBA" id="ARBA00093250"/>
    </source>
</evidence>
<evidence type="ECO:0000256" key="4">
    <source>
        <dbReference type="ARBA" id="ARBA00033420"/>
    </source>
</evidence>
<dbReference type="Gene3D" id="3.40.50.720">
    <property type="entry name" value="NAD(P)-binding Rossmann-like Domain"/>
    <property type="match status" value="1"/>
</dbReference>
<evidence type="ECO:0000256" key="17">
    <source>
        <dbReference type="ARBA" id="ARBA00093650"/>
    </source>
</evidence>
<dbReference type="InParanoid" id="A0A1S4G0K9"/>
<evidence type="ECO:0000313" key="19">
    <source>
        <dbReference type="Proteomes" id="UP000008820"/>
    </source>
</evidence>